<keyword evidence="1" id="KW-0732">Signal</keyword>
<evidence type="ECO:0000256" key="1">
    <source>
        <dbReference type="SAM" id="SignalP"/>
    </source>
</evidence>
<dbReference type="CDD" id="cd09618">
    <property type="entry name" value="CBM9_like_2"/>
    <property type="match status" value="1"/>
</dbReference>
<evidence type="ECO:0000313" key="3">
    <source>
        <dbReference type="EMBL" id="GCL66013.1"/>
    </source>
</evidence>
<evidence type="ECO:0000313" key="4">
    <source>
        <dbReference type="Proteomes" id="UP000301751"/>
    </source>
</evidence>
<dbReference type="SUPFAM" id="SSF49344">
    <property type="entry name" value="CBD9-like"/>
    <property type="match status" value="1"/>
</dbReference>
<dbReference type="RefSeq" id="WP_137735714.1">
    <property type="nucleotide sequence ID" value="NZ_BJCL01000023.1"/>
</dbReference>
<dbReference type="Gene3D" id="2.60.40.1190">
    <property type="match status" value="1"/>
</dbReference>
<dbReference type="OrthoDB" id="9786766at2"/>
<organism evidence="3 4">
    <name type="scientific">Pseudaquabacterium pictum</name>
    <dbReference type="NCBI Taxonomy" id="2315236"/>
    <lineage>
        <taxon>Bacteria</taxon>
        <taxon>Pseudomonadati</taxon>
        <taxon>Pseudomonadota</taxon>
        <taxon>Betaproteobacteria</taxon>
        <taxon>Burkholderiales</taxon>
        <taxon>Sphaerotilaceae</taxon>
        <taxon>Pseudaquabacterium</taxon>
    </lineage>
</organism>
<keyword evidence="4" id="KW-1185">Reference proteome</keyword>
<dbReference type="Pfam" id="PF19313">
    <property type="entry name" value="DUF5916"/>
    <property type="match status" value="1"/>
</dbReference>
<name>A0A480AXD3_9BURK</name>
<evidence type="ECO:0000259" key="2">
    <source>
        <dbReference type="Pfam" id="PF19313"/>
    </source>
</evidence>
<protein>
    <recommendedName>
        <fullName evidence="2">DUF5916 domain-containing protein</fullName>
    </recommendedName>
</protein>
<reference evidence="4" key="1">
    <citation type="submission" date="2019-03" db="EMBL/GenBank/DDBJ databases">
        <title>Aquabacterium pictum sp.nov., the first bacteriochlorophyll a-containing freshwater bacterium in the genus Aquabacterium of the class Betaproteobacteria.</title>
        <authorList>
            <person name="Hirose S."/>
            <person name="Tank M."/>
            <person name="Hara E."/>
            <person name="Tamaki H."/>
            <person name="Takaichi S."/>
            <person name="Haruta S."/>
            <person name="Hanada S."/>
        </authorList>
    </citation>
    <scope>NUCLEOTIDE SEQUENCE [LARGE SCALE GENOMIC DNA]</scope>
    <source>
        <strain evidence="4">W35</strain>
    </source>
</reference>
<feature type="domain" description="DUF5916" evidence="2">
    <location>
        <begin position="265"/>
        <end position="339"/>
    </location>
</feature>
<feature type="signal peptide" evidence="1">
    <location>
        <begin position="1"/>
        <end position="20"/>
    </location>
</feature>
<sequence>MTFRSLLAAGLLSLAIGVAGQPVPPVDGAAIQARPVPAGARLVLDGTLAHPAWQTAPVHDQFIEKAPDTGGQPRHATRVRVLFDEQALWVGVESLDDAPDQIRAPLVRYDGVNRTQDFVVVYIDAIGLRQSAQFFRVNAAGSLADGMHTASDDSEDFSPDFDFDAATSRQPGGWTAVLRIPFASLRFAEPAAGAALPWRIMVGRRVPRAQFYLHTSVLIPREASSFIATLQPLDGVRLPEQHQFLTLRPSLTWRTQRSRDGAGPRQTDNAWDASLDLKWRPLAELVVDATLNPDFSQVAVDEPQLAGNTRFALFFPEKRPFFFESSDLLRSPTEALYTRSLTAPRWGLRSTWRGGRLAGTAMAIDDRGGGLVLLPGAYGTGAVAQPASRTLLARAQLADGPLQWGALAALRRYDGAGRNQVVGPELGWSIGGGWRARLQWLQSDTTAQPDAAGSGLTEGATRRGHLAHARLLYQGENRSEADLTLEDVGAGFRDDTGFIAQAGVRRAKGRVGTGWGNWGPFNEFWLNLEGERVTDRATGAVVLQDLTPGIWLTGAHNLEAWAYLHGLVRGTADMRPDAGRPLQRQRYLSAGLVVTPATWAPLLEADLKLGRLADVAGDLPRPGGQLELSLNTRLLPRLELEPRLGYGWLRQGGRALYAESAHQLLARWHFSATQSLRAIVRYTATERSGATLDQATTGSLTWAWRPSAGNVLYLGAARSREGVGTTRRVNEAFVKLQVDVDELRSRW</sequence>
<dbReference type="AlphaFoldDB" id="A0A480AXD3"/>
<dbReference type="Proteomes" id="UP000301751">
    <property type="component" value="Unassembled WGS sequence"/>
</dbReference>
<dbReference type="EMBL" id="BJCL01000023">
    <property type="protein sequence ID" value="GCL66013.1"/>
    <property type="molecule type" value="Genomic_DNA"/>
</dbReference>
<accession>A0A480AXD3</accession>
<feature type="chain" id="PRO_5019802259" description="DUF5916 domain-containing protein" evidence="1">
    <location>
        <begin position="21"/>
        <end position="747"/>
    </location>
</feature>
<proteinExistence type="predicted"/>
<dbReference type="InterPro" id="IPR045670">
    <property type="entry name" value="DUF5916"/>
</dbReference>
<comment type="caution">
    <text evidence="3">The sequence shown here is derived from an EMBL/GenBank/DDBJ whole genome shotgun (WGS) entry which is preliminary data.</text>
</comment>
<gene>
    <name evidence="3" type="ORF">AQPW35_50940</name>
</gene>